<feature type="transmembrane region" description="Helical" evidence="5">
    <location>
        <begin position="333"/>
        <end position="352"/>
    </location>
</feature>
<evidence type="ECO:0000256" key="2">
    <source>
        <dbReference type="ARBA" id="ARBA00022692"/>
    </source>
</evidence>
<dbReference type="Gene3D" id="1.20.1740.10">
    <property type="entry name" value="Amino acid/polyamine transporter I"/>
    <property type="match status" value="1"/>
</dbReference>
<reference evidence="6 7" key="1">
    <citation type="submission" date="2024-01" db="EMBL/GenBank/DDBJ databases">
        <authorList>
            <consortium name="Genoscope - CEA"/>
            <person name="William W."/>
        </authorList>
    </citation>
    <scope>NUCLEOTIDE SEQUENCE [LARGE SCALE GENOMIC DNA]</scope>
    <source>
        <strain evidence="6 7">29B2s-10</strain>
    </source>
</reference>
<evidence type="ECO:0000256" key="1">
    <source>
        <dbReference type="ARBA" id="ARBA00004141"/>
    </source>
</evidence>
<dbReference type="PANTHER" id="PTHR11785">
    <property type="entry name" value="AMINO ACID TRANSPORTER"/>
    <property type="match status" value="1"/>
</dbReference>
<proteinExistence type="predicted"/>
<dbReference type="InterPro" id="IPR002293">
    <property type="entry name" value="AA/rel_permease1"/>
</dbReference>
<dbReference type="PANTHER" id="PTHR11785:SF353">
    <property type="entry name" value="METHIONINE TRANSPORTER (EUROFUNG)"/>
    <property type="match status" value="1"/>
</dbReference>
<keyword evidence="3 5" id="KW-1133">Transmembrane helix</keyword>
<sequence length="574" mass="63009">MSKYIKYILTPIWGGEKQTPDCYDSDDDSGKQLALGVPIENVNPLGYNLDYVTAYFLVLQGMIGTGIFATPASVVDSIGSIGASYVLWVTGFFIALFELFVYVEFITYFKRRSGGDVVYLEQAYPRPKYLVATTFAAVNVILSFQTPSAIAFSSYILSAANYKATAWEQRGVGVAVLTFVCVLAVVNSRVALKISNVIGFIKIVFVLLIAITGLVVLGNNTRVRNPTQIFRDSWTGATSDGNAISTAILKVSFSYSGTGYAISLAGESDPRKTKNMFRYFVPAVMFSVFVLYILLVTAYYSGINDIDEIKGSGTLIAGVFFDKVFGTSASKKALSVMVAFSALGHLLASIVGHSRSLRECGRQGVLPYSHLWTTTKPWGTPVLPVVAAYIVNIIVLLAPPPGDAYNFIVDVGSYASYIFKLASVVGLLLVRRDRKAAGLSFQGFKVPLPILIVTILYEVFVIAMAFVPPKTGLIGSDVSFFYATYALTAIGILILCVIYYYIWAKVLPKHFRYHHRTLYYTLENGEKGHTVVKVPYDQVEEWDATHDSNGKKLESDDSKSDIAIKVDALELNKY</sequence>
<feature type="transmembrane region" description="Helical" evidence="5">
    <location>
        <begin position="279"/>
        <end position="300"/>
    </location>
</feature>
<evidence type="ECO:0000256" key="5">
    <source>
        <dbReference type="SAM" id="Phobius"/>
    </source>
</evidence>
<feature type="transmembrane region" description="Helical" evidence="5">
    <location>
        <begin position="129"/>
        <end position="152"/>
    </location>
</feature>
<evidence type="ECO:0000256" key="4">
    <source>
        <dbReference type="ARBA" id="ARBA00023136"/>
    </source>
</evidence>
<keyword evidence="7" id="KW-1185">Reference proteome</keyword>
<dbReference type="InterPro" id="IPR050598">
    <property type="entry name" value="AminoAcid_Transporter"/>
</dbReference>
<accession>A0ABP0EM91</accession>
<gene>
    <name evidence="6" type="primary">MUP1</name>
    <name evidence="6" type="ORF">CAAN4_H26940</name>
</gene>
<feature type="transmembrane region" description="Helical" evidence="5">
    <location>
        <begin position="86"/>
        <end position="109"/>
    </location>
</feature>
<feature type="transmembrane region" description="Helical" evidence="5">
    <location>
        <begin position="378"/>
        <end position="399"/>
    </location>
</feature>
<feature type="transmembrane region" description="Helical" evidence="5">
    <location>
        <begin position="52"/>
        <end position="74"/>
    </location>
</feature>
<feature type="transmembrane region" description="Helical" evidence="5">
    <location>
        <begin position="411"/>
        <end position="430"/>
    </location>
</feature>
<dbReference type="Pfam" id="PF13520">
    <property type="entry name" value="AA_permease_2"/>
    <property type="match status" value="1"/>
</dbReference>
<name>A0ABP0EM91_9ASCO</name>
<feature type="transmembrane region" description="Helical" evidence="5">
    <location>
        <begin position="172"/>
        <end position="191"/>
    </location>
</feature>
<comment type="subcellular location">
    <subcellularLocation>
        <location evidence="1">Membrane</location>
        <topology evidence="1">Multi-pass membrane protein</topology>
    </subcellularLocation>
</comment>
<evidence type="ECO:0000313" key="7">
    <source>
        <dbReference type="Proteomes" id="UP001497600"/>
    </source>
</evidence>
<evidence type="ECO:0000256" key="3">
    <source>
        <dbReference type="ARBA" id="ARBA00022989"/>
    </source>
</evidence>
<feature type="transmembrane region" description="Helical" evidence="5">
    <location>
        <begin position="480"/>
        <end position="502"/>
    </location>
</feature>
<organism evidence="6 7">
    <name type="scientific">[Candida] anglica</name>
    <dbReference type="NCBI Taxonomy" id="148631"/>
    <lineage>
        <taxon>Eukaryota</taxon>
        <taxon>Fungi</taxon>
        <taxon>Dikarya</taxon>
        <taxon>Ascomycota</taxon>
        <taxon>Saccharomycotina</taxon>
        <taxon>Pichiomycetes</taxon>
        <taxon>Debaryomycetaceae</taxon>
        <taxon>Kurtzmaniella</taxon>
    </lineage>
</organism>
<protein>
    <submittedName>
        <fullName evidence="6">High-affinity methionine permease</fullName>
    </submittedName>
</protein>
<keyword evidence="2 5" id="KW-0812">Transmembrane</keyword>
<feature type="transmembrane region" description="Helical" evidence="5">
    <location>
        <begin position="197"/>
        <end position="217"/>
    </location>
</feature>
<dbReference type="Proteomes" id="UP001497600">
    <property type="component" value="Chromosome H"/>
</dbReference>
<evidence type="ECO:0000313" key="6">
    <source>
        <dbReference type="EMBL" id="CAK7922437.1"/>
    </source>
</evidence>
<dbReference type="EMBL" id="OZ004260">
    <property type="protein sequence ID" value="CAK7922437.1"/>
    <property type="molecule type" value="Genomic_DNA"/>
</dbReference>
<keyword evidence="4 5" id="KW-0472">Membrane</keyword>
<feature type="transmembrane region" description="Helical" evidence="5">
    <location>
        <begin position="450"/>
        <end position="468"/>
    </location>
</feature>